<name>A0ABS9TR54_9PSEU</name>
<accession>A0ABS9TR54</accession>
<dbReference type="EMBL" id="JAKXMK010000037">
    <property type="protein sequence ID" value="MCH6170908.1"/>
    <property type="molecule type" value="Genomic_DNA"/>
</dbReference>
<reference evidence="1 2" key="1">
    <citation type="submission" date="2022-03" db="EMBL/GenBank/DDBJ databases">
        <title>Pseudonocardia alaer sp. nov., a novel actinomycete isolated from reed forest soil.</title>
        <authorList>
            <person name="Wang L."/>
        </authorList>
    </citation>
    <scope>NUCLEOTIDE SEQUENCE [LARGE SCALE GENOMIC DNA]</scope>
    <source>
        <strain evidence="1 2">Y-16303</strain>
    </source>
</reference>
<sequence length="53" mass="6247">MKDDAETMARKDPDLHQRFIAGVETDRIRGCWEASEDAGKTWRKDFDLTFERT</sequence>
<dbReference type="RefSeq" id="WP_241041714.1">
    <property type="nucleotide sequence ID" value="NZ_BAAAJF010000017.1"/>
</dbReference>
<evidence type="ECO:0000313" key="2">
    <source>
        <dbReference type="Proteomes" id="UP001299970"/>
    </source>
</evidence>
<protein>
    <submittedName>
        <fullName evidence="1">Uncharacterized protein</fullName>
    </submittedName>
</protein>
<keyword evidence="2" id="KW-1185">Reference proteome</keyword>
<comment type="caution">
    <text evidence="1">The sequence shown here is derived from an EMBL/GenBank/DDBJ whole genome shotgun (WGS) entry which is preliminary data.</text>
</comment>
<proteinExistence type="predicted"/>
<gene>
    <name evidence="1" type="ORF">MMF94_34845</name>
</gene>
<dbReference type="Proteomes" id="UP001299970">
    <property type="component" value="Unassembled WGS sequence"/>
</dbReference>
<evidence type="ECO:0000313" key="1">
    <source>
        <dbReference type="EMBL" id="MCH6170908.1"/>
    </source>
</evidence>
<organism evidence="1 2">
    <name type="scientific">Pseudonocardia alaniniphila</name>
    <dbReference type="NCBI Taxonomy" id="75291"/>
    <lineage>
        <taxon>Bacteria</taxon>
        <taxon>Bacillati</taxon>
        <taxon>Actinomycetota</taxon>
        <taxon>Actinomycetes</taxon>
        <taxon>Pseudonocardiales</taxon>
        <taxon>Pseudonocardiaceae</taxon>
        <taxon>Pseudonocardia</taxon>
    </lineage>
</organism>